<dbReference type="OrthoDB" id="100767at2759"/>
<keyword evidence="4" id="KW-1185">Reference proteome</keyword>
<dbReference type="InterPro" id="IPR011029">
    <property type="entry name" value="DEATH-like_dom_sf"/>
</dbReference>
<name>A0A813U3A8_ADIRI</name>
<organism evidence="2 4">
    <name type="scientific">Adineta ricciae</name>
    <name type="common">Rotifer</name>
    <dbReference type="NCBI Taxonomy" id="249248"/>
    <lineage>
        <taxon>Eukaryota</taxon>
        <taxon>Metazoa</taxon>
        <taxon>Spiralia</taxon>
        <taxon>Gnathifera</taxon>
        <taxon>Rotifera</taxon>
        <taxon>Eurotatoria</taxon>
        <taxon>Bdelloidea</taxon>
        <taxon>Adinetida</taxon>
        <taxon>Adinetidae</taxon>
        <taxon>Adineta</taxon>
    </lineage>
</organism>
<reference evidence="2" key="1">
    <citation type="submission" date="2021-02" db="EMBL/GenBank/DDBJ databases">
        <authorList>
            <person name="Nowell W R."/>
        </authorList>
    </citation>
    <scope>NUCLEOTIDE SEQUENCE</scope>
</reference>
<dbReference type="AlphaFoldDB" id="A0A813U3A8"/>
<sequence length="126" mass="14515">MDRANYPLRTLLLHIDQQLSNDERRDLCFLVGCEDVPRRILDTVIKDNASPMTEVWEALFDRRKITTGNVDYLIERLTRINRLDLAELLKKFCPVPFSLSTQPLPQMAGHVEQQVAMSTGFAQIDL</sequence>
<dbReference type="Proteomes" id="UP000663828">
    <property type="component" value="Unassembled WGS sequence"/>
</dbReference>
<dbReference type="EMBL" id="CAJNOR010000160">
    <property type="protein sequence ID" value="CAF0822712.1"/>
    <property type="molecule type" value="Genomic_DNA"/>
</dbReference>
<evidence type="ECO:0000313" key="2">
    <source>
        <dbReference type="EMBL" id="CAF0822712.1"/>
    </source>
</evidence>
<dbReference type="SMART" id="SM00031">
    <property type="entry name" value="DED"/>
    <property type="match status" value="1"/>
</dbReference>
<proteinExistence type="predicted"/>
<dbReference type="Proteomes" id="UP000663852">
    <property type="component" value="Unassembled WGS sequence"/>
</dbReference>
<dbReference type="Gene3D" id="1.10.533.10">
    <property type="entry name" value="Death Domain, Fas"/>
    <property type="match status" value="1"/>
</dbReference>
<dbReference type="PROSITE" id="PS50168">
    <property type="entry name" value="DED"/>
    <property type="match status" value="1"/>
</dbReference>
<evidence type="ECO:0000313" key="4">
    <source>
        <dbReference type="Proteomes" id="UP000663828"/>
    </source>
</evidence>
<gene>
    <name evidence="3" type="ORF">EDS130_LOCUS27458</name>
    <name evidence="2" type="ORF">XAT740_LOCUS4045</name>
</gene>
<dbReference type="GO" id="GO:0042981">
    <property type="term" value="P:regulation of apoptotic process"/>
    <property type="evidence" value="ECO:0007669"/>
    <property type="project" value="InterPro"/>
</dbReference>
<comment type="caution">
    <text evidence="2">The sequence shown here is derived from an EMBL/GenBank/DDBJ whole genome shotgun (WGS) entry which is preliminary data.</text>
</comment>
<dbReference type="Pfam" id="PF01335">
    <property type="entry name" value="DED"/>
    <property type="match status" value="1"/>
</dbReference>
<evidence type="ECO:0000259" key="1">
    <source>
        <dbReference type="PROSITE" id="PS50168"/>
    </source>
</evidence>
<accession>A0A813U3A8</accession>
<dbReference type="InterPro" id="IPR001875">
    <property type="entry name" value="DED_dom"/>
</dbReference>
<evidence type="ECO:0000313" key="3">
    <source>
        <dbReference type="EMBL" id="CAF1241020.1"/>
    </source>
</evidence>
<protein>
    <recommendedName>
        <fullName evidence="1">DED domain-containing protein</fullName>
    </recommendedName>
</protein>
<dbReference type="SUPFAM" id="SSF47986">
    <property type="entry name" value="DEATH domain"/>
    <property type="match status" value="1"/>
</dbReference>
<feature type="domain" description="DED" evidence="1">
    <location>
        <begin position="7"/>
        <end position="91"/>
    </location>
</feature>
<dbReference type="EMBL" id="CAJNOJ010000173">
    <property type="protein sequence ID" value="CAF1241020.1"/>
    <property type="molecule type" value="Genomic_DNA"/>
</dbReference>